<reference evidence="9 10" key="1">
    <citation type="submission" date="2024-03" db="EMBL/GenBank/DDBJ databases">
        <title>The Acrasis kona genome and developmental transcriptomes reveal deep origins of eukaryotic multicellular pathways.</title>
        <authorList>
            <person name="Sheikh S."/>
            <person name="Fu C.-J."/>
            <person name="Brown M.W."/>
            <person name="Baldauf S.L."/>
        </authorList>
    </citation>
    <scope>NUCLEOTIDE SEQUENCE [LARGE SCALE GENOMIC DNA]</scope>
    <source>
        <strain evidence="9 10">ATCC MYA-3509</strain>
    </source>
</reference>
<evidence type="ECO:0000256" key="2">
    <source>
        <dbReference type="ARBA" id="ARBA00009950"/>
    </source>
</evidence>
<dbReference type="GO" id="GO:0005789">
    <property type="term" value="C:endoplasmic reticulum membrane"/>
    <property type="evidence" value="ECO:0007669"/>
    <property type="project" value="UniProtKB-SubCell"/>
</dbReference>
<dbReference type="GO" id="GO:0006624">
    <property type="term" value="P:vacuolar protein processing"/>
    <property type="evidence" value="ECO:0007669"/>
    <property type="project" value="TreeGrafter"/>
</dbReference>
<evidence type="ECO:0000313" key="10">
    <source>
        <dbReference type="Proteomes" id="UP001431209"/>
    </source>
</evidence>
<evidence type="ECO:0000256" key="3">
    <source>
        <dbReference type="ARBA" id="ARBA00022692"/>
    </source>
</evidence>
<dbReference type="GO" id="GO:0005773">
    <property type="term" value="C:vacuole"/>
    <property type="evidence" value="ECO:0007669"/>
    <property type="project" value="GOC"/>
</dbReference>
<comment type="similarity">
    <text evidence="2">Belongs to the TMEM208 family.</text>
</comment>
<evidence type="ECO:0000256" key="5">
    <source>
        <dbReference type="ARBA" id="ARBA00022989"/>
    </source>
</evidence>
<dbReference type="InterPro" id="IPR008506">
    <property type="entry name" value="SND2/TMEM208"/>
</dbReference>
<evidence type="ECO:0000256" key="1">
    <source>
        <dbReference type="ARBA" id="ARBA00004477"/>
    </source>
</evidence>
<dbReference type="Proteomes" id="UP001431209">
    <property type="component" value="Unassembled WGS sequence"/>
</dbReference>
<feature type="transmembrane region" description="Helical" evidence="8">
    <location>
        <begin position="94"/>
        <end position="113"/>
    </location>
</feature>
<feature type="compositionally biased region" description="Basic and acidic residues" evidence="7">
    <location>
        <begin position="161"/>
        <end position="182"/>
    </location>
</feature>
<accession>A0AAW2ZHW0</accession>
<dbReference type="AlphaFoldDB" id="A0AAW2ZHW0"/>
<protein>
    <submittedName>
        <fullName evidence="9">4 TM domain-containing transmembrane protein</fullName>
    </submittedName>
</protein>
<keyword evidence="6 8" id="KW-0472">Membrane</keyword>
<proteinExistence type="inferred from homology"/>
<evidence type="ECO:0000256" key="8">
    <source>
        <dbReference type="SAM" id="Phobius"/>
    </source>
</evidence>
<sequence>MVRDDLSRRQQHKIKAKKNNEIIQRHAIITLVTMAIYSIYRVYFNWESFTTWPIIYFSGLVSIYLLCFKWISAYGRPLSSGEVNSLEVLNKGGLTEYIFDILYISWFVSLTSIITSYVWYIYLVVPIFAFYKAYTGILRPFLNNRNMMAQLAQQQQEEPLVESKRSQKLRAREEKLQARYAK</sequence>
<dbReference type="PANTHER" id="PTHR13505">
    <property type="entry name" value="TRANSMEMBRANE PROTEIN 208"/>
    <property type="match status" value="1"/>
</dbReference>
<dbReference type="PANTHER" id="PTHR13505:SF7">
    <property type="entry name" value="TRANSMEMBRANE PROTEIN 208"/>
    <property type="match status" value="1"/>
</dbReference>
<dbReference type="Pfam" id="PF05620">
    <property type="entry name" value="TMEM208_SND2"/>
    <property type="match status" value="1"/>
</dbReference>
<gene>
    <name evidence="9" type="ORF">AKO1_001329</name>
</gene>
<name>A0AAW2ZHW0_9EUKA</name>
<evidence type="ECO:0000256" key="7">
    <source>
        <dbReference type="SAM" id="MobiDB-lite"/>
    </source>
</evidence>
<feature type="region of interest" description="Disordered" evidence="7">
    <location>
        <begin position="158"/>
        <end position="182"/>
    </location>
</feature>
<evidence type="ECO:0000256" key="4">
    <source>
        <dbReference type="ARBA" id="ARBA00022824"/>
    </source>
</evidence>
<evidence type="ECO:0000313" key="9">
    <source>
        <dbReference type="EMBL" id="KAL0488264.1"/>
    </source>
</evidence>
<dbReference type="EMBL" id="JAOPGA020001421">
    <property type="protein sequence ID" value="KAL0488264.1"/>
    <property type="molecule type" value="Genomic_DNA"/>
</dbReference>
<feature type="transmembrane region" description="Helical" evidence="8">
    <location>
        <begin position="22"/>
        <end position="40"/>
    </location>
</feature>
<keyword evidence="3 8" id="KW-0812">Transmembrane</keyword>
<keyword evidence="10" id="KW-1185">Reference proteome</keyword>
<comment type="caution">
    <text evidence="9">The sequence shown here is derived from an EMBL/GenBank/DDBJ whole genome shotgun (WGS) entry which is preliminary data.</text>
</comment>
<organism evidence="9 10">
    <name type="scientific">Acrasis kona</name>
    <dbReference type="NCBI Taxonomy" id="1008807"/>
    <lineage>
        <taxon>Eukaryota</taxon>
        <taxon>Discoba</taxon>
        <taxon>Heterolobosea</taxon>
        <taxon>Tetramitia</taxon>
        <taxon>Eutetramitia</taxon>
        <taxon>Acrasidae</taxon>
        <taxon>Acrasis</taxon>
    </lineage>
</organism>
<feature type="transmembrane region" description="Helical" evidence="8">
    <location>
        <begin position="52"/>
        <end position="73"/>
    </location>
</feature>
<evidence type="ECO:0000256" key="6">
    <source>
        <dbReference type="ARBA" id="ARBA00023136"/>
    </source>
</evidence>
<keyword evidence="4" id="KW-0256">Endoplasmic reticulum</keyword>
<keyword evidence="5 8" id="KW-1133">Transmembrane helix</keyword>
<comment type="subcellular location">
    <subcellularLocation>
        <location evidence="1">Endoplasmic reticulum membrane</location>
        <topology evidence="1">Multi-pass membrane protein</topology>
    </subcellularLocation>
</comment>